<dbReference type="InterPro" id="IPR050126">
    <property type="entry name" value="Ap4A_hydrolase"/>
</dbReference>
<protein>
    <recommendedName>
        <fullName evidence="1">Calcineurin-like phosphoesterase domain-containing protein</fullName>
    </recommendedName>
</protein>
<dbReference type="InterPro" id="IPR024654">
    <property type="entry name" value="Calcineurin-like_PHP_lpxH"/>
</dbReference>
<evidence type="ECO:0000259" key="1">
    <source>
        <dbReference type="Pfam" id="PF12850"/>
    </source>
</evidence>
<reference evidence="2" key="1">
    <citation type="submission" date="2018-06" db="EMBL/GenBank/DDBJ databases">
        <authorList>
            <person name="Zhirakovskaya E."/>
        </authorList>
    </citation>
    <scope>NUCLEOTIDE SEQUENCE</scope>
</reference>
<organism evidence="2">
    <name type="scientific">hydrothermal vent metagenome</name>
    <dbReference type="NCBI Taxonomy" id="652676"/>
    <lineage>
        <taxon>unclassified sequences</taxon>
        <taxon>metagenomes</taxon>
        <taxon>ecological metagenomes</taxon>
    </lineage>
</organism>
<gene>
    <name evidence="2" type="ORF">MNBD_DELTA02-290</name>
</gene>
<feature type="domain" description="Calcineurin-like phosphoesterase" evidence="1">
    <location>
        <begin position="1"/>
        <end position="213"/>
    </location>
</feature>
<proteinExistence type="predicted"/>
<dbReference type="PANTHER" id="PTHR42850:SF2">
    <property type="entry name" value="BLL5683 PROTEIN"/>
    <property type="match status" value="1"/>
</dbReference>
<evidence type="ECO:0000313" key="2">
    <source>
        <dbReference type="EMBL" id="VAW35365.1"/>
    </source>
</evidence>
<dbReference type="PIRSF" id="PIRSF000883">
    <property type="entry name" value="Pesterase_MJ0912"/>
    <property type="match status" value="1"/>
</dbReference>
<dbReference type="PANTHER" id="PTHR42850">
    <property type="entry name" value="METALLOPHOSPHOESTERASE"/>
    <property type="match status" value="1"/>
</dbReference>
<dbReference type="Gene3D" id="3.60.21.10">
    <property type="match status" value="1"/>
</dbReference>
<dbReference type="GO" id="GO:0005737">
    <property type="term" value="C:cytoplasm"/>
    <property type="evidence" value="ECO:0007669"/>
    <property type="project" value="TreeGrafter"/>
</dbReference>
<accession>A0A3B0UW32</accession>
<dbReference type="AlphaFoldDB" id="A0A3B0UW32"/>
<dbReference type="InterPro" id="IPR011152">
    <property type="entry name" value="Pesterase_MJ0912"/>
</dbReference>
<dbReference type="GO" id="GO:0016791">
    <property type="term" value="F:phosphatase activity"/>
    <property type="evidence" value="ECO:0007669"/>
    <property type="project" value="TreeGrafter"/>
</dbReference>
<dbReference type="EMBL" id="UOEZ01000024">
    <property type="protein sequence ID" value="VAW35365.1"/>
    <property type="molecule type" value="Genomic_DNA"/>
</dbReference>
<dbReference type="InterPro" id="IPR029052">
    <property type="entry name" value="Metallo-depent_PP-like"/>
</dbReference>
<dbReference type="SUPFAM" id="SSF56300">
    <property type="entry name" value="Metallo-dependent phosphatases"/>
    <property type="match status" value="1"/>
</dbReference>
<dbReference type="Pfam" id="PF12850">
    <property type="entry name" value="Metallophos_2"/>
    <property type="match status" value="1"/>
</dbReference>
<name>A0A3B0UW32_9ZZZZ</name>
<sequence>MRYAVLSDIHSNLEALDSVLKRTKELKAGRIVCLGDIVGYNADPNRCVELIKDLSITAVAGNHDEEAASANPPRNFNPYAEESILWTRKELGEENKGFLRTLPAAVVVDGLFLALHSPKDTGDKYISSGHAAATAFKMLREARTEPPLTFLGHTHVRRVFAEEEDAKVIDVDIETTGTVKIKKNRRYLINPGSVGQPRAGDSRASFLTYDTDSNTIEFHYADYDIEATVKKIRAAGLPEINAKRLPLGQ</sequence>